<comment type="similarity">
    <text evidence="2">Belongs to the GSP F family.</text>
</comment>
<evidence type="ECO:0000256" key="5">
    <source>
        <dbReference type="ARBA" id="ARBA00022989"/>
    </source>
</evidence>
<keyword evidence="6 7" id="KW-0472">Membrane</keyword>
<evidence type="ECO:0000313" key="9">
    <source>
        <dbReference type="EMBL" id="MDQ0479817.1"/>
    </source>
</evidence>
<keyword evidence="4 7" id="KW-0812">Transmembrane</keyword>
<dbReference type="EMBL" id="JAUSWN010000011">
    <property type="protein sequence ID" value="MDQ0479817.1"/>
    <property type="molecule type" value="Genomic_DNA"/>
</dbReference>
<dbReference type="PRINTS" id="PR00812">
    <property type="entry name" value="BCTERIALGSPF"/>
</dbReference>
<feature type="transmembrane region" description="Helical" evidence="7">
    <location>
        <begin position="158"/>
        <end position="175"/>
    </location>
</feature>
<protein>
    <submittedName>
        <fullName evidence="9">General secretion pathway protein F/type IV pilus assembly protein PilC</fullName>
    </submittedName>
</protein>
<dbReference type="Proteomes" id="UP001224418">
    <property type="component" value="Unassembled WGS sequence"/>
</dbReference>
<comment type="subcellular location">
    <subcellularLocation>
        <location evidence="1">Cell membrane</location>
        <topology evidence="1">Multi-pass membrane protein</topology>
    </subcellularLocation>
</comment>
<evidence type="ECO:0000256" key="2">
    <source>
        <dbReference type="ARBA" id="ARBA00005745"/>
    </source>
</evidence>
<evidence type="ECO:0000256" key="1">
    <source>
        <dbReference type="ARBA" id="ARBA00004651"/>
    </source>
</evidence>
<organism evidence="9 10">
    <name type="scientific">Hathewaya limosa</name>
    <name type="common">Clostridium limosum</name>
    <dbReference type="NCBI Taxonomy" id="1536"/>
    <lineage>
        <taxon>Bacteria</taxon>
        <taxon>Bacillati</taxon>
        <taxon>Bacillota</taxon>
        <taxon>Clostridia</taxon>
        <taxon>Eubacteriales</taxon>
        <taxon>Clostridiaceae</taxon>
        <taxon>Hathewaya</taxon>
    </lineage>
</organism>
<proteinExistence type="inferred from homology"/>
<dbReference type="InterPro" id="IPR003004">
    <property type="entry name" value="GspF/PilC"/>
</dbReference>
<evidence type="ECO:0000256" key="7">
    <source>
        <dbReference type="SAM" id="Phobius"/>
    </source>
</evidence>
<evidence type="ECO:0000256" key="4">
    <source>
        <dbReference type="ARBA" id="ARBA00022692"/>
    </source>
</evidence>
<dbReference type="InterPro" id="IPR042094">
    <property type="entry name" value="T2SS_GspF_sf"/>
</dbReference>
<reference evidence="9 10" key="1">
    <citation type="submission" date="2023-07" db="EMBL/GenBank/DDBJ databases">
        <title>Genomic Encyclopedia of Type Strains, Phase IV (KMG-IV): sequencing the most valuable type-strain genomes for metagenomic binning, comparative biology and taxonomic classification.</title>
        <authorList>
            <person name="Goeker M."/>
        </authorList>
    </citation>
    <scope>NUCLEOTIDE SEQUENCE [LARGE SCALE GENOMIC DNA]</scope>
    <source>
        <strain evidence="9 10">DSM 1400</strain>
    </source>
</reference>
<evidence type="ECO:0000313" key="10">
    <source>
        <dbReference type="Proteomes" id="UP001224418"/>
    </source>
</evidence>
<dbReference type="Pfam" id="PF00482">
    <property type="entry name" value="T2SSF"/>
    <property type="match status" value="2"/>
</dbReference>
<comment type="caution">
    <text evidence="9">The sequence shown here is derived from an EMBL/GenBank/DDBJ whole genome shotgun (WGS) entry which is preliminary data.</text>
</comment>
<dbReference type="Gene3D" id="1.20.81.30">
    <property type="entry name" value="Type II secretion system (T2SS), domain F"/>
    <property type="match status" value="2"/>
</dbReference>
<feature type="domain" description="Type II secretion system protein GspF" evidence="8">
    <location>
        <begin position="182"/>
        <end position="304"/>
    </location>
</feature>
<keyword evidence="5 7" id="KW-1133">Transmembrane helix</keyword>
<feature type="domain" description="Type II secretion system protein GspF" evidence="8">
    <location>
        <begin position="9"/>
        <end position="104"/>
    </location>
</feature>
<evidence type="ECO:0000256" key="6">
    <source>
        <dbReference type="ARBA" id="ARBA00023136"/>
    </source>
</evidence>
<keyword evidence="3" id="KW-1003">Cell membrane</keyword>
<name>A0ABU0JV85_HATLI</name>
<keyword evidence="10" id="KW-1185">Reference proteome</keyword>
<dbReference type="InterPro" id="IPR018076">
    <property type="entry name" value="T2SS_GspF_dom"/>
</dbReference>
<sequence length="312" mass="36496">MLIDQRKRKSKINKILNNILKALYSGKSIYDSFKNVNKFEDYMLYLIKIGEESGTLAESFKKIYEYYEEKEKQEKKIIELISYPILVLFFSMVLFYILIMYFVPLIYGVLQEVEGSKLNGLKHLLNINLFLRQYGIYIFSILIALVIGIIFCMYKKNIIFYFILNKAFIIKQLYLKRFSINFFYSLSLLIKSGFNLINALDIIYEIEKDPFIKEKLKICILNLKGGKSLSDALKQMSIFNYYNLNLVTVGEDTGFLEENFQHIYFFEKQKFNDGCNKFLKVLQPTIIVLLGIVVFNVIYSGIVPIIDSIGGI</sequence>
<dbReference type="PANTHER" id="PTHR30012:SF0">
    <property type="entry name" value="TYPE II SECRETION SYSTEM PROTEIN F-RELATED"/>
    <property type="match status" value="1"/>
</dbReference>
<feature type="transmembrane region" description="Helical" evidence="7">
    <location>
        <begin position="130"/>
        <end position="151"/>
    </location>
</feature>
<gene>
    <name evidence="9" type="ORF">QOZ93_001559</name>
</gene>
<dbReference type="PANTHER" id="PTHR30012">
    <property type="entry name" value="GENERAL SECRETION PATHWAY PROTEIN"/>
    <property type="match status" value="1"/>
</dbReference>
<feature type="transmembrane region" description="Helical" evidence="7">
    <location>
        <begin position="80"/>
        <end position="110"/>
    </location>
</feature>
<feature type="transmembrane region" description="Helical" evidence="7">
    <location>
        <begin position="286"/>
        <end position="306"/>
    </location>
</feature>
<accession>A0ABU0JV85</accession>
<evidence type="ECO:0000256" key="3">
    <source>
        <dbReference type="ARBA" id="ARBA00022475"/>
    </source>
</evidence>
<evidence type="ECO:0000259" key="8">
    <source>
        <dbReference type="Pfam" id="PF00482"/>
    </source>
</evidence>